<keyword evidence="1" id="KW-0378">Hydrolase</keyword>
<feature type="domain" description="PPM-type phosphatase" evidence="3">
    <location>
        <begin position="154"/>
        <end position="379"/>
    </location>
</feature>
<organism evidence="4 5">
    <name type="scientific">Streptomyces lannensis</name>
    <dbReference type="NCBI Taxonomy" id="766498"/>
    <lineage>
        <taxon>Bacteria</taxon>
        <taxon>Bacillati</taxon>
        <taxon>Actinomycetota</taxon>
        <taxon>Actinomycetes</taxon>
        <taxon>Kitasatosporales</taxon>
        <taxon>Streptomycetaceae</taxon>
        <taxon>Streptomyces</taxon>
    </lineage>
</organism>
<dbReference type="InterPro" id="IPR001932">
    <property type="entry name" value="PPM-type_phosphatase-like_dom"/>
</dbReference>
<dbReference type="Gene3D" id="3.60.40.10">
    <property type="entry name" value="PPM-type phosphatase domain"/>
    <property type="match status" value="1"/>
</dbReference>
<keyword evidence="2" id="KW-1133">Transmembrane helix</keyword>
<feature type="transmembrane region" description="Helical" evidence="2">
    <location>
        <begin position="70"/>
        <end position="89"/>
    </location>
</feature>
<dbReference type="Proteomes" id="UP001501563">
    <property type="component" value="Unassembled WGS sequence"/>
</dbReference>
<evidence type="ECO:0000313" key="5">
    <source>
        <dbReference type="Proteomes" id="UP001501563"/>
    </source>
</evidence>
<dbReference type="InterPro" id="IPR052016">
    <property type="entry name" value="Bact_Sigma-Reg"/>
</dbReference>
<name>A0ABP7LQK1_9ACTN</name>
<protein>
    <submittedName>
        <fullName evidence="4">PP2C family protein-serine/threonine phosphatase</fullName>
    </submittedName>
</protein>
<evidence type="ECO:0000313" key="4">
    <source>
        <dbReference type="EMBL" id="GAA3905040.1"/>
    </source>
</evidence>
<feature type="transmembrane region" description="Helical" evidence="2">
    <location>
        <begin position="29"/>
        <end position="49"/>
    </location>
</feature>
<sequence>MVRQPELLRDIALRTGLRPTWGSFVTTRYGPFLIALTMIAAIMVAGFMLPRSEHLASLMATVPAATATLAGARLTAVIAGLSCVGSLVLDAYDGLLGTSIFAVHLLAIILVSGCVIAFRTLRERNTRELIELRTVAETVQRVLLRPLPPSIGSLRIRSEYHASHPHALVGGDLYAVSSTPHSVRILIGDVKGKGLPAVEDAAALLGAFRSTARRTPSLSQLMATLDEAVQAHFDEISATDPNAAERFITALLLEIPADGSSVRMINCGHPPPFVIDHGKAHSLPSMLPAPPLGLNNTRTSDYATTVLPLATGAIVLLYTDGVAEARDTGGNFYELDARIAAWSGCDPGDLLRYVLDGLADHVGGEMRLDDDVALVAVQHHDAECTSRRLEQPAHVDGD</sequence>
<dbReference type="PANTHER" id="PTHR43156:SF2">
    <property type="entry name" value="STAGE II SPORULATION PROTEIN E"/>
    <property type="match status" value="1"/>
</dbReference>
<keyword evidence="2" id="KW-0812">Transmembrane</keyword>
<comment type="caution">
    <text evidence="4">The sequence shown here is derived from an EMBL/GenBank/DDBJ whole genome shotgun (WGS) entry which is preliminary data.</text>
</comment>
<evidence type="ECO:0000256" key="1">
    <source>
        <dbReference type="ARBA" id="ARBA00022801"/>
    </source>
</evidence>
<dbReference type="InterPro" id="IPR036457">
    <property type="entry name" value="PPM-type-like_dom_sf"/>
</dbReference>
<dbReference type="PANTHER" id="PTHR43156">
    <property type="entry name" value="STAGE II SPORULATION PROTEIN E-RELATED"/>
    <property type="match status" value="1"/>
</dbReference>
<keyword evidence="2" id="KW-0472">Membrane</keyword>
<evidence type="ECO:0000259" key="3">
    <source>
        <dbReference type="SMART" id="SM00331"/>
    </source>
</evidence>
<reference evidence="5" key="1">
    <citation type="journal article" date="2019" name="Int. J. Syst. Evol. Microbiol.">
        <title>The Global Catalogue of Microorganisms (GCM) 10K type strain sequencing project: providing services to taxonomists for standard genome sequencing and annotation.</title>
        <authorList>
            <consortium name="The Broad Institute Genomics Platform"/>
            <consortium name="The Broad Institute Genome Sequencing Center for Infectious Disease"/>
            <person name="Wu L."/>
            <person name="Ma J."/>
        </authorList>
    </citation>
    <scope>NUCLEOTIDE SEQUENCE [LARGE SCALE GENOMIC DNA]</scope>
    <source>
        <strain evidence="5">JCM 16578</strain>
    </source>
</reference>
<accession>A0ABP7LQK1</accession>
<dbReference type="SMART" id="SM00331">
    <property type="entry name" value="PP2C_SIG"/>
    <property type="match status" value="1"/>
</dbReference>
<dbReference type="EMBL" id="BAAAZA010000058">
    <property type="protein sequence ID" value="GAA3905040.1"/>
    <property type="molecule type" value="Genomic_DNA"/>
</dbReference>
<keyword evidence="5" id="KW-1185">Reference proteome</keyword>
<gene>
    <name evidence="4" type="ORF">GCM10022207_88010</name>
</gene>
<proteinExistence type="predicted"/>
<feature type="transmembrane region" description="Helical" evidence="2">
    <location>
        <begin position="95"/>
        <end position="118"/>
    </location>
</feature>
<evidence type="ECO:0000256" key="2">
    <source>
        <dbReference type="SAM" id="Phobius"/>
    </source>
</evidence>
<dbReference type="Pfam" id="PF07228">
    <property type="entry name" value="SpoIIE"/>
    <property type="match status" value="1"/>
</dbReference>